<dbReference type="AlphaFoldDB" id="A0A1V6PR77"/>
<keyword evidence="4" id="KW-0843">Virulence</keyword>
<dbReference type="SMART" id="SM00636">
    <property type="entry name" value="Glyco_18"/>
    <property type="match status" value="1"/>
</dbReference>
<comment type="caution">
    <text evidence="9">The sequence shown here is derived from an EMBL/GenBank/DDBJ whole genome shotgun (WGS) entry which is preliminary data.</text>
</comment>
<proteinExistence type="inferred from homology"/>
<dbReference type="InterPro" id="IPR017853">
    <property type="entry name" value="GH"/>
</dbReference>
<dbReference type="STRING" id="416450.A0A1V6PR77"/>
<dbReference type="GO" id="GO:0006032">
    <property type="term" value="P:chitin catabolic process"/>
    <property type="evidence" value="ECO:0007669"/>
    <property type="project" value="TreeGrafter"/>
</dbReference>
<protein>
    <recommendedName>
        <fullName evidence="2">chitinase</fullName>
        <ecNumber evidence="2">3.2.1.14</ecNumber>
    </recommendedName>
</protein>
<keyword evidence="3 5" id="KW-0147">Chitin-binding</keyword>
<dbReference type="SUPFAM" id="SSF57016">
    <property type="entry name" value="Plant lectins/antimicrobial peptides"/>
    <property type="match status" value="1"/>
</dbReference>
<dbReference type="Proteomes" id="UP000191672">
    <property type="component" value="Unassembled WGS sequence"/>
</dbReference>
<dbReference type="GO" id="GO:0008061">
    <property type="term" value="F:chitin binding"/>
    <property type="evidence" value="ECO:0007669"/>
    <property type="project" value="UniProtKB-UniRule"/>
</dbReference>
<comment type="similarity">
    <text evidence="1">Belongs to the glycosyl hydrolase 18 family. Chitinase class V subfamily.</text>
</comment>
<dbReference type="GO" id="GO:0008843">
    <property type="term" value="F:endochitinase activity"/>
    <property type="evidence" value="ECO:0007669"/>
    <property type="project" value="UniProtKB-EC"/>
</dbReference>
<evidence type="ECO:0000256" key="2">
    <source>
        <dbReference type="ARBA" id="ARBA00012729"/>
    </source>
</evidence>
<dbReference type="Pfam" id="PF00704">
    <property type="entry name" value="Glyco_hydro_18"/>
    <property type="match status" value="1"/>
</dbReference>
<evidence type="ECO:0000313" key="9">
    <source>
        <dbReference type="EMBL" id="OQD79202.1"/>
    </source>
</evidence>
<feature type="domain" description="Chitin-binding type-1" evidence="7">
    <location>
        <begin position="62"/>
        <end position="117"/>
    </location>
</feature>
<dbReference type="GO" id="GO:0005576">
    <property type="term" value="C:extracellular region"/>
    <property type="evidence" value="ECO:0007669"/>
    <property type="project" value="TreeGrafter"/>
</dbReference>
<dbReference type="Gene3D" id="3.20.20.80">
    <property type="entry name" value="Glycosidases"/>
    <property type="match status" value="1"/>
</dbReference>
<dbReference type="EC" id="3.2.1.14" evidence="2"/>
<feature type="disulfide bond" evidence="5">
    <location>
        <begin position="85"/>
        <end position="99"/>
    </location>
</feature>
<dbReference type="Pfam" id="PF00187">
    <property type="entry name" value="Chitin_bind_1"/>
    <property type="match status" value="1"/>
</dbReference>
<dbReference type="Gene3D" id="3.10.50.10">
    <property type="match status" value="1"/>
</dbReference>
<keyword evidence="5" id="KW-1015">Disulfide bond</keyword>
<dbReference type="InterPro" id="IPR029070">
    <property type="entry name" value="Chitinase_insertion_sf"/>
</dbReference>
<dbReference type="InterPro" id="IPR001002">
    <property type="entry name" value="Chitin-bd_1"/>
</dbReference>
<sequence>MRHFLSLVCLLASVGSIPLALADTFCSADVPCAIGCCGQYNVCGMGPDYCGSDNCINNCDAKAECNPGDWDSKYVNSTTCPLNVCCSKYGFCGTTEEFCGNKTVTRPSCDAGSQSVTRVIGYYNAAANSRSCDRMSPAGIPQGVYSHIYFAFGSIDPDTFEVIPENNADTQLYPQLAALSSRDLGQEHWLSIGGWDFSDDDAPTATTFSDLCAADTDTQNDFFKSLTLFMNTYGFTGVDIDWEYPAATDRNGRSEDYANFPKFLARLKKALAQYKLGLSVTLPTSYWYLQHFDVVSIEPSVDWFNFMSYDLHGTWDEGNEWTGAFLDAHTNLTEIETALDLLWRNNITSSKVNMGLAFYGRSFTLASASCSDPGCSYLSAGDAGNCSSQAGILFNSEIKALIDSENLNPTLHKAAAVKSIQWESDQWVSFDDQDTWKIKADFAKSECLGGVLVWSVDNDDSNHTFSRGLAAALGNKINVNTTTGITGSVLEQYSTELISQKSTPQQYCHFINCGEICPNGYTDIVRADKTSQLMLDSTLCSGTGSGTQTLCCPTSSEIPTCRWRGFHNNGKCKGGCNDDEAEVGTLHAGCTKSGYQSACCTITDSTKPFTKCKWTSDCYSDDTCPSDYPNFVVGSRDGSGGMPSCSNKESYNYCCSGSSVPDVFTNCDWKGHEDFDGPQCTDSCPSDAIRIAAESMNPFKNLNYARTSGCSLGEEAYCCSGAKISKRSGSSDSSDSSDSQIGVYQDQTAEDFDAYLQKFLADPVCPSGWDDQYSASFDSVMKRDLMSPRSTTTTSSTDQDITLLFLLPLLEVLVVSRYQRQDLVDIWDIRTSEAGVSEVASIANMTTTMYGGDDIWTGTPSYDASAMLSQTLCNIADSAAALREIEFATDILCVDPSTGDPVSKSMGDSVISARTITVACTTAGRSANGDSPTMTQIFSGILDTGDLSLHYLRWLRSSQVNRNGVPQQVILEIAFWIGSEVGVANADTRATYADRSHTAATDRWVVFHLHIPVDTTTLRQRGETTTWEVAVNTMDVYHSQGITRPGVVTRGRTSDYRAEYRLSRTYAEGGFNTGSLQNYNSRTETMDCYRSPGRWYIGSDRTSTINGLTTEQRNTPNYALNLERLNAWLTDQGVFTTATLSRIFPGDSLVDVTTGWGTSVNWANQYSPEDGVFDTNWLPDGSTPLDPRNADA</sequence>
<dbReference type="SUPFAM" id="SSF54556">
    <property type="entry name" value="Chitinase insertion domain"/>
    <property type="match status" value="1"/>
</dbReference>
<dbReference type="EMBL" id="MDYN01000058">
    <property type="protein sequence ID" value="OQD79202.1"/>
    <property type="molecule type" value="Genomic_DNA"/>
</dbReference>
<keyword evidence="10" id="KW-1185">Reference proteome</keyword>
<dbReference type="InterPro" id="IPR036861">
    <property type="entry name" value="Endochitinase-like_sf"/>
</dbReference>
<evidence type="ECO:0000313" key="10">
    <source>
        <dbReference type="Proteomes" id="UP000191672"/>
    </source>
</evidence>
<dbReference type="GO" id="GO:0005975">
    <property type="term" value="P:carbohydrate metabolic process"/>
    <property type="evidence" value="ECO:0007669"/>
    <property type="project" value="InterPro"/>
</dbReference>
<gene>
    <name evidence="9" type="ORF">PENANT_c058G01127</name>
</gene>
<feature type="chain" id="PRO_5012121929" description="chitinase" evidence="6">
    <location>
        <begin position="23"/>
        <end position="1192"/>
    </location>
</feature>
<dbReference type="InterPro" id="IPR001223">
    <property type="entry name" value="Glyco_hydro18_cat"/>
</dbReference>
<dbReference type="SMART" id="SM00270">
    <property type="entry name" value="ChtBD1"/>
    <property type="match status" value="2"/>
</dbReference>
<evidence type="ECO:0000256" key="3">
    <source>
        <dbReference type="ARBA" id="ARBA00022669"/>
    </source>
</evidence>
<dbReference type="PROSITE" id="PS00026">
    <property type="entry name" value="CHIT_BIND_I_1"/>
    <property type="match status" value="1"/>
</dbReference>
<feature type="disulfide bond" evidence="5">
    <location>
        <begin position="80"/>
        <end position="92"/>
    </location>
</feature>
<evidence type="ECO:0000259" key="7">
    <source>
        <dbReference type="PROSITE" id="PS50941"/>
    </source>
</evidence>
<accession>A0A1V6PR77</accession>
<evidence type="ECO:0000256" key="4">
    <source>
        <dbReference type="ARBA" id="ARBA00023026"/>
    </source>
</evidence>
<dbReference type="InterPro" id="IPR050314">
    <property type="entry name" value="Glycosyl_Hydrlase_18"/>
</dbReference>
<evidence type="ECO:0000256" key="6">
    <source>
        <dbReference type="SAM" id="SignalP"/>
    </source>
</evidence>
<organism evidence="9 10">
    <name type="scientific">Penicillium antarcticum</name>
    <dbReference type="NCBI Taxonomy" id="416450"/>
    <lineage>
        <taxon>Eukaryota</taxon>
        <taxon>Fungi</taxon>
        <taxon>Dikarya</taxon>
        <taxon>Ascomycota</taxon>
        <taxon>Pezizomycotina</taxon>
        <taxon>Eurotiomycetes</taxon>
        <taxon>Eurotiomycetidae</taxon>
        <taxon>Eurotiales</taxon>
        <taxon>Aspergillaceae</taxon>
        <taxon>Penicillium</taxon>
    </lineage>
</organism>
<dbReference type="Gene3D" id="3.30.60.10">
    <property type="entry name" value="Endochitinase-like"/>
    <property type="match status" value="1"/>
</dbReference>
<reference evidence="10" key="1">
    <citation type="journal article" date="2017" name="Nat. Microbiol.">
        <title>Global analysis of biosynthetic gene clusters reveals vast potential of secondary metabolite production in Penicillium species.</title>
        <authorList>
            <person name="Nielsen J.C."/>
            <person name="Grijseels S."/>
            <person name="Prigent S."/>
            <person name="Ji B."/>
            <person name="Dainat J."/>
            <person name="Nielsen K.F."/>
            <person name="Frisvad J.C."/>
            <person name="Workman M."/>
            <person name="Nielsen J."/>
        </authorList>
    </citation>
    <scope>NUCLEOTIDE SEQUENCE [LARGE SCALE GENOMIC DNA]</scope>
    <source>
        <strain evidence="10">IBT 31811</strain>
    </source>
</reference>
<dbReference type="PROSITE" id="PS51910">
    <property type="entry name" value="GH18_2"/>
    <property type="match status" value="1"/>
</dbReference>
<dbReference type="PANTHER" id="PTHR11177">
    <property type="entry name" value="CHITINASE"/>
    <property type="match status" value="1"/>
</dbReference>
<comment type="caution">
    <text evidence="5">Lacks conserved residue(s) required for the propagation of feature annotation.</text>
</comment>
<feature type="domain" description="GH18" evidence="8">
    <location>
        <begin position="117"/>
        <end position="476"/>
    </location>
</feature>
<dbReference type="PROSITE" id="PS50941">
    <property type="entry name" value="CHIT_BIND_I_2"/>
    <property type="match status" value="1"/>
</dbReference>
<dbReference type="InterPro" id="IPR011583">
    <property type="entry name" value="Chitinase_II/V-like_cat"/>
</dbReference>
<evidence type="ECO:0000259" key="8">
    <source>
        <dbReference type="PROSITE" id="PS51910"/>
    </source>
</evidence>
<dbReference type="SUPFAM" id="SSF51445">
    <property type="entry name" value="(Trans)glycosidases"/>
    <property type="match status" value="1"/>
</dbReference>
<feature type="signal peptide" evidence="6">
    <location>
        <begin position="1"/>
        <end position="22"/>
    </location>
</feature>
<dbReference type="CDD" id="cd06922">
    <property type="entry name" value="ChtBD1_GH18_1"/>
    <property type="match status" value="1"/>
</dbReference>
<dbReference type="CDD" id="cd00035">
    <property type="entry name" value="ChtBD1"/>
    <property type="match status" value="1"/>
</dbReference>
<keyword evidence="6" id="KW-0732">Signal</keyword>
<evidence type="ECO:0000256" key="5">
    <source>
        <dbReference type="PROSITE-ProRule" id="PRU00261"/>
    </source>
</evidence>
<evidence type="ECO:0000256" key="1">
    <source>
        <dbReference type="ARBA" id="ARBA00008682"/>
    </source>
</evidence>
<dbReference type="InterPro" id="IPR018371">
    <property type="entry name" value="Chitin-binding_1_CS"/>
</dbReference>
<name>A0A1V6PR77_9EURO</name>
<dbReference type="PANTHER" id="PTHR11177:SF389">
    <property type="entry name" value="CHITINASE"/>
    <property type="match status" value="1"/>
</dbReference>